<keyword evidence="1" id="KW-1133">Transmembrane helix</keyword>
<dbReference type="Gene3D" id="3.10.350.10">
    <property type="entry name" value="LysM domain"/>
    <property type="match status" value="1"/>
</dbReference>
<accession>A0A173WGQ6</accession>
<evidence type="ECO:0000313" key="3">
    <source>
        <dbReference type="EMBL" id="CUN38240.1"/>
    </source>
</evidence>
<keyword evidence="3" id="KW-0131">Cell cycle</keyword>
<evidence type="ECO:0000256" key="1">
    <source>
        <dbReference type="SAM" id="Phobius"/>
    </source>
</evidence>
<keyword evidence="3" id="KW-0132">Cell division</keyword>
<proteinExistence type="predicted"/>
<protein>
    <submittedName>
        <fullName evidence="3">Cell division suppressor protein YneA</fullName>
    </submittedName>
</protein>
<dbReference type="Pfam" id="PF01476">
    <property type="entry name" value="LysM"/>
    <property type="match status" value="1"/>
</dbReference>
<evidence type="ECO:0000259" key="2">
    <source>
        <dbReference type="PROSITE" id="PS51782"/>
    </source>
</evidence>
<feature type="transmembrane region" description="Helical" evidence="1">
    <location>
        <begin position="60"/>
        <end position="80"/>
    </location>
</feature>
<dbReference type="InterPro" id="IPR018392">
    <property type="entry name" value="LysM"/>
</dbReference>
<dbReference type="Proteomes" id="UP000095468">
    <property type="component" value="Unassembled WGS sequence"/>
</dbReference>
<feature type="domain" description="LysM" evidence="2">
    <location>
        <begin position="95"/>
        <end position="145"/>
    </location>
</feature>
<dbReference type="EMBL" id="CYYP01000001">
    <property type="protein sequence ID" value="CUN38240.1"/>
    <property type="molecule type" value="Genomic_DNA"/>
</dbReference>
<reference evidence="3 4" key="1">
    <citation type="submission" date="2015-09" db="EMBL/GenBank/DDBJ databases">
        <authorList>
            <consortium name="Pathogen Informatics"/>
        </authorList>
    </citation>
    <scope>NUCLEOTIDE SEQUENCE [LARGE SCALE GENOMIC DNA]</scope>
    <source>
        <strain evidence="3 4">2789STDY5608823</strain>
    </source>
</reference>
<dbReference type="AlphaFoldDB" id="A0A173WGQ6"/>
<keyword evidence="1" id="KW-0472">Membrane</keyword>
<dbReference type="PROSITE" id="PS51782">
    <property type="entry name" value="LYSM"/>
    <property type="match status" value="1"/>
</dbReference>
<gene>
    <name evidence="3" type="ORF">ERS852381_00114</name>
</gene>
<dbReference type="InterPro" id="IPR036779">
    <property type="entry name" value="LysM_dom_sf"/>
</dbReference>
<name>A0A173WGQ6_9ACTN</name>
<keyword evidence="1" id="KW-0812">Transmembrane</keyword>
<dbReference type="GO" id="GO:0051301">
    <property type="term" value="P:cell division"/>
    <property type="evidence" value="ECO:0007669"/>
    <property type="project" value="UniProtKB-KW"/>
</dbReference>
<evidence type="ECO:0000313" key="4">
    <source>
        <dbReference type="Proteomes" id="UP000095468"/>
    </source>
</evidence>
<organism evidence="3 4">
    <name type="scientific">Collinsella aerofaciens</name>
    <dbReference type="NCBI Taxonomy" id="74426"/>
    <lineage>
        <taxon>Bacteria</taxon>
        <taxon>Bacillati</taxon>
        <taxon>Actinomycetota</taxon>
        <taxon>Coriobacteriia</taxon>
        <taxon>Coriobacteriales</taxon>
        <taxon>Coriobacteriaceae</taxon>
        <taxon>Collinsella</taxon>
    </lineage>
</organism>
<dbReference type="RefSeq" id="WP_055285167.1">
    <property type="nucleotide sequence ID" value="NZ_CYYP01000001.1"/>
</dbReference>
<dbReference type="CDD" id="cd00118">
    <property type="entry name" value="LysM"/>
    <property type="match status" value="1"/>
</dbReference>
<sequence>MNATNMVQGNLALKLETPAAPAFTVVKGGRSGFQTLPGKPVRSQCVATTSAPVALKASTIVALAVALTLFFVLATSIFSARHAAYAESVSNVTYETVRVQSGDSLWSLAQEHPIEGLSTQETSDMIRNVNHLEHGSLDAGAHLKVPARS</sequence>